<sequence>MNDDSPFNTPESLDIRIPRLFDDVITAQNDIADLISRLDEVKQELKQLQSDLALALKSKIGPSGVVLHRDLVWLDTIDPGYQGNDVTCRFQSLKTATVLKTNAIPLKDEIV</sequence>
<name>A0A6M0RHK3_9CYAN</name>
<keyword evidence="1" id="KW-0175">Coiled coil</keyword>
<dbReference type="AlphaFoldDB" id="A0A6M0RHK3"/>
<gene>
    <name evidence="2" type="ORF">DXZ20_06555</name>
</gene>
<dbReference type="EMBL" id="QXHD01000004">
    <property type="protein sequence ID" value="NEZ55343.1"/>
    <property type="molecule type" value="Genomic_DNA"/>
</dbReference>
<dbReference type="Proteomes" id="UP000481033">
    <property type="component" value="Unassembled WGS sequence"/>
</dbReference>
<organism evidence="2 3">
    <name type="scientific">Adonisia turfae CCMR0081</name>
    <dbReference type="NCBI Taxonomy" id="2292702"/>
    <lineage>
        <taxon>Bacteria</taxon>
        <taxon>Bacillati</taxon>
        <taxon>Cyanobacteriota</taxon>
        <taxon>Adonisia</taxon>
        <taxon>Adonisia turfae</taxon>
    </lineage>
</organism>
<evidence type="ECO:0000313" key="2">
    <source>
        <dbReference type="EMBL" id="NEZ55343.1"/>
    </source>
</evidence>
<evidence type="ECO:0000256" key="1">
    <source>
        <dbReference type="SAM" id="Coils"/>
    </source>
</evidence>
<proteinExistence type="predicted"/>
<accession>A0A6M0RHK3</accession>
<keyword evidence="3" id="KW-1185">Reference proteome</keyword>
<reference evidence="2 3" key="1">
    <citation type="journal article" date="2020" name="Microb. Ecol.">
        <title>Ecogenomics of the Marine Benthic Filamentous Cyanobacterium Adonisia.</title>
        <authorList>
            <person name="Walter J.M."/>
            <person name="Coutinho F.H."/>
            <person name="Leomil L."/>
            <person name="Hargreaves P.I."/>
            <person name="Campeao M.E."/>
            <person name="Vieira V.V."/>
            <person name="Silva B.S."/>
            <person name="Fistarol G.O."/>
            <person name="Salomon P.S."/>
            <person name="Sawabe T."/>
            <person name="Mino S."/>
            <person name="Hosokawa M."/>
            <person name="Miyashita H."/>
            <person name="Maruyama F."/>
            <person name="van Verk M.C."/>
            <person name="Dutilh B.E."/>
            <person name="Thompson C.C."/>
            <person name="Thompson F.L."/>
        </authorList>
    </citation>
    <scope>NUCLEOTIDE SEQUENCE [LARGE SCALE GENOMIC DNA]</scope>
    <source>
        <strain evidence="2 3">CCMR0081</strain>
    </source>
</reference>
<dbReference type="RefSeq" id="WP_163697156.1">
    <property type="nucleotide sequence ID" value="NZ_QXHD01000004.1"/>
</dbReference>
<feature type="coiled-coil region" evidence="1">
    <location>
        <begin position="24"/>
        <end position="58"/>
    </location>
</feature>
<protein>
    <submittedName>
        <fullName evidence="2">Uncharacterized protein</fullName>
    </submittedName>
</protein>
<comment type="caution">
    <text evidence="2">The sequence shown here is derived from an EMBL/GenBank/DDBJ whole genome shotgun (WGS) entry which is preliminary data.</text>
</comment>
<evidence type="ECO:0000313" key="3">
    <source>
        <dbReference type="Proteomes" id="UP000481033"/>
    </source>
</evidence>